<reference evidence="1 2" key="1">
    <citation type="submission" date="2018-08" db="EMBL/GenBank/DDBJ databases">
        <title>Mucilaginibacter sp. MYSH2.</title>
        <authorList>
            <person name="Seo T."/>
        </authorList>
    </citation>
    <scope>NUCLEOTIDE SEQUENCE [LARGE SCALE GENOMIC DNA]</scope>
    <source>
        <strain evidence="1 2">MYSH2</strain>
    </source>
</reference>
<dbReference type="AlphaFoldDB" id="A0A372NMM9"/>
<comment type="caution">
    <text evidence="1">The sequence shown here is derived from an EMBL/GenBank/DDBJ whole genome shotgun (WGS) entry which is preliminary data.</text>
</comment>
<organism evidence="1 2">
    <name type="scientific">Mucilaginibacter conchicola</name>
    <dbReference type="NCBI Taxonomy" id="2303333"/>
    <lineage>
        <taxon>Bacteria</taxon>
        <taxon>Pseudomonadati</taxon>
        <taxon>Bacteroidota</taxon>
        <taxon>Sphingobacteriia</taxon>
        <taxon>Sphingobacteriales</taxon>
        <taxon>Sphingobacteriaceae</taxon>
        <taxon>Mucilaginibacter</taxon>
    </lineage>
</organism>
<dbReference type="EMBL" id="QWDC01000005">
    <property type="protein sequence ID" value="RFZ90212.1"/>
    <property type="molecule type" value="Genomic_DNA"/>
</dbReference>
<dbReference type="InterPro" id="IPR010634">
    <property type="entry name" value="DUF1223"/>
</dbReference>
<dbReference type="PANTHER" id="PTHR36057">
    <property type="match status" value="1"/>
</dbReference>
<dbReference type="Proteomes" id="UP000264217">
    <property type="component" value="Unassembled WGS sequence"/>
</dbReference>
<sequence length="257" mass="28140">MKTIKISAISALIALVIIGATLVNKSFASKKTEDLAGDGFAVLELFTSEGCSSCPPADELLARIQSEAGEKPVYVLSYHVDYWDRQGWRDVFSNPLFSKRQYRYGKQFTGQVYTPQVIVNGKAEFVGSDEKASREALSAALSGKPSTALLLKGQETSGKLKIDYAFRGDAKNDQLLIAVVEKHAISKVASGENAGRTLTHSQIVRDLYTIDPERSGNGTKEISLPKGFDTQKWEIVGFMQDRETGVIHAAARTQFNN</sequence>
<gene>
    <name evidence="1" type="ORF">D0C36_22600</name>
</gene>
<dbReference type="SUPFAM" id="SSF52833">
    <property type="entry name" value="Thioredoxin-like"/>
    <property type="match status" value="1"/>
</dbReference>
<proteinExistence type="predicted"/>
<dbReference type="RefSeq" id="WP_117394174.1">
    <property type="nucleotide sequence ID" value="NZ_QWDC01000005.1"/>
</dbReference>
<protein>
    <submittedName>
        <fullName evidence="1">DUF1223 domain-containing protein</fullName>
    </submittedName>
</protein>
<evidence type="ECO:0000313" key="1">
    <source>
        <dbReference type="EMBL" id="RFZ90212.1"/>
    </source>
</evidence>
<dbReference type="InterPro" id="IPR036249">
    <property type="entry name" value="Thioredoxin-like_sf"/>
</dbReference>
<name>A0A372NMM9_9SPHI</name>
<dbReference type="PANTHER" id="PTHR36057:SF1">
    <property type="entry name" value="LIPOPROTEIN LIPID ATTACHMENT SITE-LIKE PROTEIN, PUTATIVE (DUF1223)-RELATED"/>
    <property type="match status" value="1"/>
</dbReference>
<accession>A0A372NMM9</accession>
<evidence type="ECO:0000313" key="2">
    <source>
        <dbReference type="Proteomes" id="UP000264217"/>
    </source>
</evidence>
<dbReference type="Pfam" id="PF06764">
    <property type="entry name" value="DUF1223"/>
    <property type="match status" value="1"/>
</dbReference>
<dbReference type="OrthoDB" id="9808254at2"/>
<keyword evidence="2" id="KW-1185">Reference proteome</keyword>